<protein>
    <submittedName>
        <fullName evidence="1">Uncharacterized protein</fullName>
    </submittedName>
</protein>
<reference evidence="1" key="1">
    <citation type="journal article" date="2020" name="Stud. Mycol.">
        <title>101 Dothideomycetes genomes: a test case for predicting lifestyles and emergence of pathogens.</title>
        <authorList>
            <person name="Haridas S."/>
            <person name="Albert R."/>
            <person name="Binder M."/>
            <person name="Bloem J."/>
            <person name="Labutti K."/>
            <person name="Salamov A."/>
            <person name="Andreopoulos B."/>
            <person name="Baker S."/>
            <person name="Barry K."/>
            <person name="Bills G."/>
            <person name="Bluhm B."/>
            <person name="Cannon C."/>
            <person name="Castanera R."/>
            <person name="Culley D."/>
            <person name="Daum C."/>
            <person name="Ezra D."/>
            <person name="Gonzalez J."/>
            <person name="Henrissat B."/>
            <person name="Kuo A."/>
            <person name="Liang C."/>
            <person name="Lipzen A."/>
            <person name="Lutzoni F."/>
            <person name="Magnuson J."/>
            <person name="Mondo S."/>
            <person name="Nolan M."/>
            <person name="Ohm R."/>
            <person name="Pangilinan J."/>
            <person name="Park H.-J."/>
            <person name="Ramirez L."/>
            <person name="Alfaro M."/>
            <person name="Sun H."/>
            <person name="Tritt A."/>
            <person name="Yoshinaga Y."/>
            <person name="Zwiers L.-H."/>
            <person name="Turgeon B."/>
            <person name="Goodwin S."/>
            <person name="Spatafora J."/>
            <person name="Crous P."/>
            <person name="Grigoriev I."/>
        </authorList>
    </citation>
    <scope>NUCLEOTIDE SEQUENCE</scope>
    <source>
        <strain evidence="1">CBS 675.92</strain>
    </source>
</reference>
<keyword evidence="2" id="KW-1185">Reference proteome</keyword>
<evidence type="ECO:0000313" key="2">
    <source>
        <dbReference type="Proteomes" id="UP000800035"/>
    </source>
</evidence>
<evidence type="ECO:0000313" key="1">
    <source>
        <dbReference type="EMBL" id="KAF1962160.1"/>
    </source>
</evidence>
<dbReference type="Proteomes" id="UP000800035">
    <property type="component" value="Unassembled WGS sequence"/>
</dbReference>
<name>A0A6A5UCX9_9PLEO</name>
<dbReference type="EMBL" id="ML976979">
    <property type="protein sequence ID" value="KAF1962160.1"/>
    <property type="molecule type" value="Genomic_DNA"/>
</dbReference>
<proteinExistence type="predicted"/>
<dbReference type="AlphaFoldDB" id="A0A6A5UCX9"/>
<sequence length="166" mass="18312">MRKLSHGVLAAKDDVTERYGLNRGRPHNDWDVPSIAIADYGKTGGPELLGTYWRQPHAGTNRQLWFSQKRQTGGHRGATSTAQHSERRQCQPCALEGEPQCNGGALEPCCPRVPACIGRRRDSLAPIFFHDRNEMLKSGQTGPGLEVVRLAPISKQRALVSGSQWS</sequence>
<gene>
    <name evidence="1" type="ORF">CC80DRAFT_542487</name>
</gene>
<organism evidence="1 2">
    <name type="scientific">Byssothecium circinans</name>
    <dbReference type="NCBI Taxonomy" id="147558"/>
    <lineage>
        <taxon>Eukaryota</taxon>
        <taxon>Fungi</taxon>
        <taxon>Dikarya</taxon>
        <taxon>Ascomycota</taxon>
        <taxon>Pezizomycotina</taxon>
        <taxon>Dothideomycetes</taxon>
        <taxon>Pleosporomycetidae</taxon>
        <taxon>Pleosporales</taxon>
        <taxon>Massarineae</taxon>
        <taxon>Massarinaceae</taxon>
        <taxon>Byssothecium</taxon>
    </lineage>
</organism>
<accession>A0A6A5UCX9</accession>